<accession>F4N7Y4</accession>
<proteinExistence type="inferred from homology"/>
<dbReference type="PROSITE" id="PS00370">
    <property type="entry name" value="PEP_ENZYMES_PHOS_SITE"/>
    <property type="match status" value="1"/>
</dbReference>
<protein>
    <recommendedName>
        <fullName evidence="4">PEP-utilising enzyme mobile domain-containing protein</fullName>
    </recommendedName>
</protein>
<keyword evidence="2" id="KW-0547">Nucleotide-binding</keyword>
<dbReference type="EMBL" id="FR718781">
    <property type="protein sequence ID" value="CBX74192.1"/>
    <property type="molecule type" value="Genomic_DNA"/>
</dbReference>
<evidence type="ECO:0000313" key="5">
    <source>
        <dbReference type="EMBL" id="CBX74192.1"/>
    </source>
</evidence>
<dbReference type="Gene3D" id="3.50.30.10">
    <property type="entry name" value="Phosphohistidine domain"/>
    <property type="match status" value="1"/>
</dbReference>
<dbReference type="Pfam" id="PF00391">
    <property type="entry name" value="PEP-utilizers"/>
    <property type="match status" value="1"/>
</dbReference>
<dbReference type="InterPro" id="IPR008279">
    <property type="entry name" value="PEP-util_enz_mobile_dom"/>
</dbReference>
<name>F4N7Y4_YEREN</name>
<keyword evidence="3" id="KW-0067">ATP-binding</keyword>
<dbReference type="InterPro" id="IPR018274">
    <property type="entry name" value="PEP_util_AS"/>
</dbReference>
<organism evidence="5">
    <name type="scientific">Yersinia enterocolitica W22703</name>
    <dbReference type="NCBI Taxonomy" id="913028"/>
    <lineage>
        <taxon>Bacteria</taxon>
        <taxon>Pseudomonadati</taxon>
        <taxon>Pseudomonadota</taxon>
        <taxon>Gammaproteobacteria</taxon>
        <taxon>Enterobacterales</taxon>
        <taxon>Yersiniaceae</taxon>
        <taxon>Yersinia</taxon>
    </lineage>
</organism>
<comment type="similarity">
    <text evidence="1">Belongs to the PEP-utilizing enzyme family.</text>
</comment>
<feature type="domain" description="PEP-utilising enzyme mobile" evidence="4">
    <location>
        <begin position="4"/>
        <end position="66"/>
    </location>
</feature>
<evidence type="ECO:0000259" key="4">
    <source>
        <dbReference type="Pfam" id="PF00391"/>
    </source>
</evidence>
<evidence type="ECO:0000256" key="1">
    <source>
        <dbReference type="ARBA" id="ARBA00007837"/>
    </source>
</evidence>
<dbReference type="AlphaFoldDB" id="F4N7Y4"/>
<reference evidence="5" key="1">
    <citation type="journal article" date="2011" name="BMC Genomics">
        <title>Shotgun sequencing of Yersinia enterocolitica strain W22703 (biotype 2, serotype O:9): genomic evidence for oscillation between invertebrates and mammals.</title>
        <authorList>
            <person name="Fuchs T.M."/>
            <person name="Brandt K."/>
            <person name="Starke M."/>
            <person name="Rattei T."/>
        </authorList>
    </citation>
    <scope>NUCLEOTIDE SEQUENCE</scope>
</reference>
<dbReference type="InterPro" id="IPR006319">
    <property type="entry name" value="PEP_synth"/>
</dbReference>
<dbReference type="PANTHER" id="PTHR43030:SF1">
    <property type="entry name" value="PHOSPHOENOLPYRUVATE SYNTHASE"/>
    <property type="match status" value="1"/>
</dbReference>
<dbReference type="GO" id="GO:0008986">
    <property type="term" value="F:pyruvate, water dikinase activity"/>
    <property type="evidence" value="ECO:0007669"/>
    <property type="project" value="InterPro"/>
</dbReference>
<dbReference type="SUPFAM" id="SSF52009">
    <property type="entry name" value="Phosphohistidine domain"/>
    <property type="match status" value="1"/>
</dbReference>
<evidence type="ECO:0000256" key="3">
    <source>
        <dbReference type="ARBA" id="ARBA00022840"/>
    </source>
</evidence>
<dbReference type="InterPro" id="IPR036637">
    <property type="entry name" value="Phosphohistidine_dom_sf"/>
</dbReference>
<sequence length="67" mass="7123">MDRIQAGDVLVTDMTDPDWEPIMKKASAIVTNRGGRTCHAAIIARELGIPAVVGCGNATDILKEGQM</sequence>
<dbReference type="PANTHER" id="PTHR43030">
    <property type="entry name" value="PHOSPHOENOLPYRUVATE SYNTHASE"/>
    <property type="match status" value="1"/>
</dbReference>
<dbReference type="GO" id="GO:0005524">
    <property type="term" value="F:ATP binding"/>
    <property type="evidence" value="ECO:0007669"/>
    <property type="project" value="UniProtKB-KW"/>
</dbReference>
<evidence type="ECO:0000256" key="2">
    <source>
        <dbReference type="ARBA" id="ARBA00022741"/>
    </source>
</evidence>
<gene>
    <name evidence="5" type="ORF">YEW_KZ46800</name>
</gene>
<keyword evidence="5" id="KW-0808">Transferase</keyword>